<feature type="transmembrane region" description="Helical" evidence="1">
    <location>
        <begin position="9"/>
        <end position="26"/>
    </location>
</feature>
<sequence length="57" mass="6797">MDICVQREIGDRMAIPFFALLIYYFINKRDARTDFENLLLSFCIVAFLADSYWLLKI</sequence>
<proteinExistence type="predicted"/>
<feature type="transmembrane region" description="Helical" evidence="1">
    <location>
        <begin position="38"/>
        <end position="55"/>
    </location>
</feature>
<dbReference type="AlphaFoldDB" id="A0A6C0J038"/>
<evidence type="ECO:0000313" key="2">
    <source>
        <dbReference type="EMBL" id="QHT97003.1"/>
    </source>
</evidence>
<keyword evidence="1" id="KW-0812">Transmembrane</keyword>
<dbReference type="EMBL" id="MN740271">
    <property type="protein sequence ID" value="QHT97003.1"/>
    <property type="molecule type" value="Genomic_DNA"/>
</dbReference>
<keyword evidence="1" id="KW-0472">Membrane</keyword>
<reference evidence="2" key="1">
    <citation type="journal article" date="2020" name="Nature">
        <title>Giant virus diversity and host interactions through global metagenomics.</title>
        <authorList>
            <person name="Schulz F."/>
            <person name="Roux S."/>
            <person name="Paez-Espino D."/>
            <person name="Jungbluth S."/>
            <person name="Walsh D.A."/>
            <person name="Denef V.J."/>
            <person name="McMahon K.D."/>
            <person name="Konstantinidis K.T."/>
            <person name="Eloe-Fadrosh E.A."/>
            <person name="Kyrpides N.C."/>
            <person name="Woyke T."/>
        </authorList>
    </citation>
    <scope>NUCLEOTIDE SEQUENCE</scope>
    <source>
        <strain evidence="2">GVMAG-M-3300024510-1</strain>
    </source>
</reference>
<protein>
    <submittedName>
        <fullName evidence="2">Uncharacterized protein</fullName>
    </submittedName>
</protein>
<keyword evidence="1" id="KW-1133">Transmembrane helix</keyword>
<name>A0A6C0J038_9ZZZZ</name>
<evidence type="ECO:0000256" key="1">
    <source>
        <dbReference type="SAM" id="Phobius"/>
    </source>
</evidence>
<accession>A0A6C0J038</accession>
<organism evidence="2">
    <name type="scientific">viral metagenome</name>
    <dbReference type="NCBI Taxonomy" id="1070528"/>
    <lineage>
        <taxon>unclassified sequences</taxon>
        <taxon>metagenomes</taxon>
        <taxon>organismal metagenomes</taxon>
    </lineage>
</organism>